<dbReference type="Proteomes" id="UP000184514">
    <property type="component" value="Unassembled WGS sequence"/>
</dbReference>
<sequence length="80" mass="9387">MTYGKALNKGRGLFYDDDKGFGKWKQEKIYSINLIKEIPYHLDEQAAMWAAENTDLMYEIMEENPRIKTVRGAHTYVRIA</sequence>
<comment type="caution">
    <text evidence="1">The sequence shown here is derived from an EMBL/GenBank/DDBJ whole genome shotgun (WGS) entry which is preliminary data.</text>
</comment>
<dbReference type="RefSeq" id="WP_072632272.1">
    <property type="nucleotide sequence ID" value="NZ_MLCB01000205.1"/>
</dbReference>
<organism evidence="1 2">
    <name type="scientific">Planktotalea frisia</name>
    <dbReference type="NCBI Taxonomy" id="696762"/>
    <lineage>
        <taxon>Bacteria</taxon>
        <taxon>Pseudomonadati</taxon>
        <taxon>Pseudomonadota</taxon>
        <taxon>Alphaproteobacteria</taxon>
        <taxon>Rhodobacterales</taxon>
        <taxon>Paracoccaceae</taxon>
        <taxon>Planktotalea</taxon>
    </lineage>
</organism>
<protein>
    <submittedName>
        <fullName evidence="1">Uncharacterized protein</fullName>
    </submittedName>
</protein>
<reference evidence="1 2" key="1">
    <citation type="submission" date="2016-10" db="EMBL/GenBank/DDBJ databases">
        <title>Genome sequence of Planktotalea frisia SH6-1.</title>
        <authorList>
            <person name="Poehlein A."/>
            <person name="Bakenhus I."/>
            <person name="Voget S."/>
            <person name="Brinkhoff T."/>
            <person name="Simon M."/>
        </authorList>
    </citation>
    <scope>NUCLEOTIDE SEQUENCE [LARGE SCALE GENOMIC DNA]</scope>
    <source>
        <strain evidence="1 2">SH6-1</strain>
    </source>
</reference>
<name>A0A1L9NRR8_9RHOB</name>
<proteinExistence type="predicted"/>
<dbReference type="AlphaFoldDB" id="A0A1L9NRR8"/>
<accession>A0A1L9NRR8</accession>
<dbReference type="EMBL" id="MLCB01000205">
    <property type="protein sequence ID" value="OJI92006.1"/>
    <property type="molecule type" value="Genomic_DNA"/>
</dbReference>
<gene>
    <name evidence="1" type="ORF">PFRI_37870</name>
</gene>
<evidence type="ECO:0000313" key="1">
    <source>
        <dbReference type="EMBL" id="OJI92006.1"/>
    </source>
</evidence>
<evidence type="ECO:0000313" key="2">
    <source>
        <dbReference type="Proteomes" id="UP000184514"/>
    </source>
</evidence>
<keyword evidence="2" id="KW-1185">Reference proteome</keyword>